<feature type="domain" description="Integrase zinc-binding" evidence="1">
    <location>
        <begin position="122"/>
        <end position="179"/>
    </location>
</feature>
<dbReference type="Pfam" id="PF17921">
    <property type="entry name" value="Integrase_H2C2"/>
    <property type="match status" value="1"/>
</dbReference>
<dbReference type="EMBL" id="AVOT02103359">
    <property type="protein sequence ID" value="MBW0578703.1"/>
    <property type="molecule type" value="Genomic_DNA"/>
</dbReference>
<dbReference type="InterPro" id="IPR041588">
    <property type="entry name" value="Integrase_H2C2"/>
</dbReference>
<reference evidence="2" key="1">
    <citation type="submission" date="2021-03" db="EMBL/GenBank/DDBJ databases">
        <title>Draft genome sequence of rust myrtle Austropuccinia psidii MF-1, a brazilian biotype.</title>
        <authorList>
            <person name="Quecine M.C."/>
            <person name="Pachon D.M.R."/>
            <person name="Bonatelli M.L."/>
            <person name="Correr F.H."/>
            <person name="Franceschini L.M."/>
            <person name="Leite T.F."/>
            <person name="Margarido G.R.A."/>
            <person name="Almeida C.A."/>
            <person name="Ferrarezi J.A."/>
            <person name="Labate C.A."/>
        </authorList>
    </citation>
    <scope>NUCLEOTIDE SEQUENCE</scope>
    <source>
        <strain evidence="2">MF-1</strain>
    </source>
</reference>
<dbReference type="AlphaFoldDB" id="A0A9Q3PYE9"/>
<name>A0A9Q3PYE9_9BASI</name>
<dbReference type="PANTHER" id="PTHR37984">
    <property type="entry name" value="PROTEIN CBG26694"/>
    <property type="match status" value="1"/>
</dbReference>
<dbReference type="Proteomes" id="UP000765509">
    <property type="component" value="Unassembled WGS sequence"/>
</dbReference>
<proteinExistence type="predicted"/>
<evidence type="ECO:0000259" key="1">
    <source>
        <dbReference type="Pfam" id="PF17921"/>
    </source>
</evidence>
<dbReference type="FunFam" id="1.10.340.70:FF:000001">
    <property type="entry name" value="Retrovirus-related Pol polyprotein from transposon gypsy-like Protein"/>
    <property type="match status" value="1"/>
</dbReference>
<evidence type="ECO:0000313" key="3">
    <source>
        <dbReference type="Proteomes" id="UP000765509"/>
    </source>
</evidence>
<dbReference type="Gene3D" id="1.10.340.70">
    <property type="match status" value="1"/>
</dbReference>
<accession>A0A9Q3PYE9</accession>
<gene>
    <name evidence="2" type="ORF">O181_118418</name>
</gene>
<dbReference type="PANTHER" id="PTHR37984:SF5">
    <property type="entry name" value="PROTEIN NYNRIN-LIKE"/>
    <property type="match status" value="1"/>
</dbReference>
<dbReference type="OrthoDB" id="2206063at2759"/>
<organism evidence="2 3">
    <name type="scientific">Austropuccinia psidii MF-1</name>
    <dbReference type="NCBI Taxonomy" id="1389203"/>
    <lineage>
        <taxon>Eukaryota</taxon>
        <taxon>Fungi</taxon>
        <taxon>Dikarya</taxon>
        <taxon>Basidiomycota</taxon>
        <taxon>Pucciniomycotina</taxon>
        <taxon>Pucciniomycetes</taxon>
        <taxon>Pucciniales</taxon>
        <taxon>Sphaerophragmiaceae</taxon>
        <taxon>Austropuccinia</taxon>
    </lineage>
</organism>
<protein>
    <recommendedName>
        <fullName evidence="1">Integrase zinc-binding domain-containing protein</fullName>
    </recommendedName>
</protein>
<keyword evidence="3" id="KW-1185">Reference proteome</keyword>
<dbReference type="InterPro" id="IPR050951">
    <property type="entry name" value="Retrovirus_Pol_polyprotein"/>
</dbReference>
<comment type="caution">
    <text evidence="2">The sequence shown here is derived from an EMBL/GenBank/DDBJ whole genome shotgun (WGS) entry which is preliminary data.</text>
</comment>
<evidence type="ECO:0000313" key="2">
    <source>
        <dbReference type="EMBL" id="MBW0578703.1"/>
    </source>
</evidence>
<sequence>MTIVHKDGNIHKNADGLSRWPLPNNIDNPAYFPAEASPQLPIQGISVTDLNTTFFQEVRHSYTQDKTCSILCQLMSKDCKDNCLIHSLDEVWKKSYDEVRLHLLDSIIYHRTKHTCVMTVLDRSLINLLLKEFHDSPFSGHLSEDRTTEKVKTCIFWPMWQKEVVEYCKNCDRCQKANKYTGKRLENMIKIQETSRPWEIVRFDYETISKYY</sequence>